<keyword evidence="4 7" id="KW-0500">Molybdenum</keyword>
<dbReference type="SMART" id="SM00852">
    <property type="entry name" value="MoCF_biosynth"/>
    <property type="match status" value="1"/>
</dbReference>
<dbReference type="GO" id="GO:0046872">
    <property type="term" value="F:metal ion binding"/>
    <property type="evidence" value="ECO:0007669"/>
    <property type="project" value="UniProtKB-UniRule"/>
</dbReference>
<keyword evidence="7" id="KW-0460">Magnesium</keyword>
<reference evidence="10" key="1">
    <citation type="submission" date="2022-01" db="EMBL/GenBank/DDBJ databases">
        <title>Collection of gut derived symbiotic bacterial strains cultured from healthy donors.</title>
        <authorList>
            <person name="Lin H."/>
            <person name="Kohout C."/>
            <person name="Waligurski E."/>
            <person name="Pamer E.G."/>
        </authorList>
    </citation>
    <scope>NUCLEOTIDE SEQUENCE</scope>
    <source>
        <strain evidence="10">DFI.7.46</strain>
    </source>
</reference>
<dbReference type="SUPFAM" id="SSF63867">
    <property type="entry name" value="MoeA C-terminal domain-like"/>
    <property type="match status" value="1"/>
</dbReference>
<dbReference type="Pfam" id="PF03454">
    <property type="entry name" value="MoeA_C"/>
    <property type="match status" value="1"/>
</dbReference>
<name>A0AAJ1EY30_9ACTO</name>
<dbReference type="Proteomes" id="UP001200537">
    <property type="component" value="Unassembled WGS sequence"/>
</dbReference>
<dbReference type="EC" id="2.10.1.1" evidence="7"/>
<evidence type="ECO:0000256" key="6">
    <source>
        <dbReference type="ARBA" id="ARBA00047317"/>
    </source>
</evidence>
<evidence type="ECO:0000256" key="3">
    <source>
        <dbReference type="ARBA" id="ARBA00010763"/>
    </source>
</evidence>
<evidence type="ECO:0000256" key="4">
    <source>
        <dbReference type="ARBA" id="ARBA00022505"/>
    </source>
</evidence>
<dbReference type="InterPro" id="IPR036135">
    <property type="entry name" value="MoeA_linker/N_sf"/>
</dbReference>
<dbReference type="PANTHER" id="PTHR10192">
    <property type="entry name" value="MOLYBDOPTERIN BIOSYNTHESIS PROTEIN"/>
    <property type="match status" value="1"/>
</dbReference>
<evidence type="ECO:0000313" key="10">
    <source>
        <dbReference type="EMBL" id="MCG4617826.1"/>
    </source>
</evidence>
<comment type="pathway">
    <text evidence="2 7">Cofactor biosynthesis; molybdopterin biosynthesis.</text>
</comment>
<evidence type="ECO:0000256" key="1">
    <source>
        <dbReference type="ARBA" id="ARBA00002901"/>
    </source>
</evidence>
<dbReference type="InterPro" id="IPR036425">
    <property type="entry name" value="MoaB/Mog-like_dom_sf"/>
</dbReference>
<dbReference type="InterPro" id="IPR038987">
    <property type="entry name" value="MoeA-like"/>
</dbReference>
<keyword evidence="7" id="KW-0808">Transferase</keyword>
<evidence type="ECO:0000256" key="7">
    <source>
        <dbReference type="RuleBase" id="RU365090"/>
    </source>
</evidence>
<feature type="domain" description="MoaB/Mog" evidence="9">
    <location>
        <begin position="223"/>
        <end position="364"/>
    </location>
</feature>
<comment type="function">
    <text evidence="1 7">Catalyzes the insertion of molybdate into adenylated molybdopterin with the concomitant release of AMP.</text>
</comment>
<comment type="catalytic activity">
    <reaction evidence="6">
        <text>adenylyl-molybdopterin + molybdate = Mo-molybdopterin + AMP + H(+)</text>
        <dbReference type="Rhea" id="RHEA:35047"/>
        <dbReference type="ChEBI" id="CHEBI:15378"/>
        <dbReference type="ChEBI" id="CHEBI:36264"/>
        <dbReference type="ChEBI" id="CHEBI:62727"/>
        <dbReference type="ChEBI" id="CHEBI:71302"/>
        <dbReference type="ChEBI" id="CHEBI:456215"/>
        <dbReference type="EC" id="2.10.1.1"/>
    </reaction>
</comment>
<comment type="similarity">
    <text evidence="3 7">Belongs to the MoeA family.</text>
</comment>
<dbReference type="GO" id="GO:0005829">
    <property type="term" value="C:cytosol"/>
    <property type="evidence" value="ECO:0007669"/>
    <property type="project" value="TreeGrafter"/>
</dbReference>
<sequence>MKPVDEYLNQVLAQVNSLPPTVMPVAEALGATLAEDVFARFPVPPFTNSAMDGFAVRSGDLPNVLENTPIPAATQTEIPAEPVPAGAPRPAELPSAPGDDGAQKSLPLTLPVEADIAAGDNGDYQLTPGHAIRIMTGARMPAGADTVIKVEDTTLPPGPLDLPKEVTIERCPRAGANVRKAGEDAAVGDLVLTAGTVLTPAALSSAVSIGYSELPVYRRPRVAVISTGLELRPAGASLKGAQIPDSNSVLLEALLRRQEVVVSGVYSSDDEPEVFAKTLSLAAQGADLIVTTGGVSAGAYDVVKQVGLSGGLAFTKVAMQPGKPQGFGTIPAPDGAKVYVATLPGNPVSVFVSFHVFVRPVLAALAGKQGRAALQTRAATTKVAWKSPAGKRQFVPVHLTEAERVGDTPTVTPTHRLGARSHFVASLHQANALAIIPEDVTEVEQWSLVDVLPC</sequence>
<dbReference type="GO" id="GO:0006777">
    <property type="term" value="P:Mo-molybdopterin cofactor biosynthetic process"/>
    <property type="evidence" value="ECO:0007669"/>
    <property type="project" value="UniProtKB-UniRule"/>
</dbReference>
<keyword evidence="7" id="KW-0479">Metal-binding</keyword>
<proteinExistence type="inferred from homology"/>
<dbReference type="InterPro" id="IPR005111">
    <property type="entry name" value="MoeA_C_domain_IV"/>
</dbReference>
<keyword evidence="5 7" id="KW-0501">Molybdenum cofactor biosynthesis</keyword>
<dbReference type="CDD" id="cd00887">
    <property type="entry name" value="MoeA"/>
    <property type="match status" value="1"/>
</dbReference>
<dbReference type="Gene3D" id="2.170.190.11">
    <property type="entry name" value="Molybdopterin biosynthesis moea protein, domain 3"/>
    <property type="match status" value="1"/>
</dbReference>
<dbReference type="Pfam" id="PF03453">
    <property type="entry name" value="MoeA_N"/>
    <property type="match status" value="1"/>
</dbReference>
<dbReference type="SUPFAM" id="SSF63882">
    <property type="entry name" value="MoeA N-terminal region -like"/>
    <property type="match status" value="1"/>
</dbReference>
<dbReference type="AlphaFoldDB" id="A0AAJ1EY30"/>
<dbReference type="RefSeq" id="WP_238127939.1">
    <property type="nucleotide sequence ID" value="NZ_JAKNHJ010000007.1"/>
</dbReference>
<evidence type="ECO:0000256" key="8">
    <source>
        <dbReference type="SAM" id="MobiDB-lite"/>
    </source>
</evidence>
<evidence type="ECO:0000256" key="5">
    <source>
        <dbReference type="ARBA" id="ARBA00023150"/>
    </source>
</evidence>
<evidence type="ECO:0000259" key="9">
    <source>
        <dbReference type="SMART" id="SM00852"/>
    </source>
</evidence>
<dbReference type="Gene3D" id="3.40.980.10">
    <property type="entry name" value="MoaB/Mog-like domain"/>
    <property type="match status" value="1"/>
</dbReference>
<accession>A0AAJ1EY30</accession>
<dbReference type="Pfam" id="PF00994">
    <property type="entry name" value="MoCF_biosynth"/>
    <property type="match status" value="1"/>
</dbReference>
<evidence type="ECO:0000256" key="2">
    <source>
        <dbReference type="ARBA" id="ARBA00005046"/>
    </source>
</evidence>
<evidence type="ECO:0000313" key="11">
    <source>
        <dbReference type="Proteomes" id="UP001200537"/>
    </source>
</evidence>
<gene>
    <name evidence="10" type="ORF">L0M99_04870</name>
</gene>
<dbReference type="Gene3D" id="3.90.105.10">
    <property type="entry name" value="Molybdopterin biosynthesis moea protein, domain 2"/>
    <property type="match status" value="1"/>
</dbReference>
<dbReference type="InterPro" id="IPR005110">
    <property type="entry name" value="MoeA_linker/N"/>
</dbReference>
<organism evidence="10 11">
    <name type="scientific">Varibaculum cambriense</name>
    <dbReference type="NCBI Taxonomy" id="184870"/>
    <lineage>
        <taxon>Bacteria</taxon>
        <taxon>Bacillati</taxon>
        <taxon>Actinomycetota</taxon>
        <taxon>Actinomycetes</taxon>
        <taxon>Actinomycetales</taxon>
        <taxon>Actinomycetaceae</taxon>
        <taxon>Varibaculum</taxon>
    </lineage>
</organism>
<comment type="caution">
    <text evidence="10">The sequence shown here is derived from an EMBL/GenBank/DDBJ whole genome shotgun (WGS) entry which is preliminary data.</text>
</comment>
<dbReference type="EMBL" id="JAKNHJ010000007">
    <property type="protein sequence ID" value="MCG4617826.1"/>
    <property type="molecule type" value="Genomic_DNA"/>
</dbReference>
<dbReference type="Gene3D" id="2.40.340.10">
    <property type="entry name" value="MoeA, C-terminal, domain IV"/>
    <property type="match status" value="1"/>
</dbReference>
<dbReference type="PANTHER" id="PTHR10192:SF5">
    <property type="entry name" value="GEPHYRIN"/>
    <property type="match status" value="1"/>
</dbReference>
<dbReference type="SUPFAM" id="SSF53218">
    <property type="entry name" value="Molybdenum cofactor biosynthesis proteins"/>
    <property type="match status" value="1"/>
</dbReference>
<dbReference type="InterPro" id="IPR036688">
    <property type="entry name" value="MoeA_C_domain_IV_sf"/>
</dbReference>
<protein>
    <recommendedName>
        <fullName evidence="7">Molybdopterin molybdenumtransferase</fullName>
        <ecNumber evidence="7">2.10.1.1</ecNumber>
    </recommendedName>
</protein>
<dbReference type="GO" id="GO:0061599">
    <property type="term" value="F:molybdopterin molybdotransferase activity"/>
    <property type="evidence" value="ECO:0007669"/>
    <property type="project" value="UniProtKB-UniRule"/>
</dbReference>
<dbReference type="InterPro" id="IPR001453">
    <property type="entry name" value="MoaB/Mog_dom"/>
</dbReference>
<dbReference type="NCBIfam" id="NF045515">
    <property type="entry name" value="Glp_gephyrin"/>
    <property type="match status" value="1"/>
</dbReference>
<comment type="cofactor">
    <cofactor evidence="7">
        <name>Mg(2+)</name>
        <dbReference type="ChEBI" id="CHEBI:18420"/>
    </cofactor>
</comment>
<feature type="region of interest" description="Disordered" evidence="8">
    <location>
        <begin position="74"/>
        <end position="105"/>
    </location>
</feature>